<gene>
    <name evidence="1" type="ORF">Ddye_006609</name>
</gene>
<dbReference type="AlphaFoldDB" id="A0AAD9XIA9"/>
<accession>A0AAD9XIA9</accession>
<comment type="caution">
    <text evidence="1">The sequence shown here is derived from an EMBL/GenBank/DDBJ whole genome shotgun (WGS) entry which is preliminary data.</text>
</comment>
<evidence type="ECO:0000313" key="2">
    <source>
        <dbReference type="Proteomes" id="UP001280121"/>
    </source>
</evidence>
<dbReference type="Proteomes" id="UP001280121">
    <property type="component" value="Unassembled WGS sequence"/>
</dbReference>
<name>A0AAD9XIA9_9ROSI</name>
<evidence type="ECO:0000313" key="1">
    <source>
        <dbReference type="EMBL" id="KAK2660076.1"/>
    </source>
</evidence>
<proteinExistence type="predicted"/>
<dbReference type="EMBL" id="JANJYI010000002">
    <property type="protein sequence ID" value="KAK2660076.1"/>
    <property type="molecule type" value="Genomic_DNA"/>
</dbReference>
<sequence>MIESTVTWKEPDQLPKLRLKKRLRLSMLKEASSAFVASCSVVDQELLVRNWMVFFFVKVDVLFGFEDLEMEGTQNGQQMEAMEWNLEARGL</sequence>
<reference evidence="1" key="1">
    <citation type="journal article" date="2023" name="Plant J.">
        <title>Genome sequences and population genomics provide insights into the demographic history, inbreeding, and mutation load of two 'living fossil' tree species of Dipteronia.</title>
        <authorList>
            <person name="Feng Y."/>
            <person name="Comes H.P."/>
            <person name="Chen J."/>
            <person name="Zhu S."/>
            <person name="Lu R."/>
            <person name="Zhang X."/>
            <person name="Li P."/>
            <person name="Qiu J."/>
            <person name="Olsen K.M."/>
            <person name="Qiu Y."/>
        </authorList>
    </citation>
    <scope>NUCLEOTIDE SEQUENCE</scope>
    <source>
        <strain evidence="1">KIB01</strain>
    </source>
</reference>
<keyword evidence="2" id="KW-1185">Reference proteome</keyword>
<organism evidence="1 2">
    <name type="scientific">Dipteronia dyeriana</name>
    <dbReference type="NCBI Taxonomy" id="168575"/>
    <lineage>
        <taxon>Eukaryota</taxon>
        <taxon>Viridiplantae</taxon>
        <taxon>Streptophyta</taxon>
        <taxon>Embryophyta</taxon>
        <taxon>Tracheophyta</taxon>
        <taxon>Spermatophyta</taxon>
        <taxon>Magnoliopsida</taxon>
        <taxon>eudicotyledons</taxon>
        <taxon>Gunneridae</taxon>
        <taxon>Pentapetalae</taxon>
        <taxon>rosids</taxon>
        <taxon>malvids</taxon>
        <taxon>Sapindales</taxon>
        <taxon>Sapindaceae</taxon>
        <taxon>Hippocastanoideae</taxon>
        <taxon>Acereae</taxon>
        <taxon>Dipteronia</taxon>
    </lineage>
</organism>
<protein>
    <submittedName>
        <fullName evidence="1">Uncharacterized protein</fullName>
    </submittedName>
</protein>